<dbReference type="KEGG" id="mpau:ZMTM_21520"/>
<evidence type="ECO:0000256" key="5">
    <source>
        <dbReference type="ARBA" id="ARBA00022741"/>
    </source>
</evidence>
<evidence type="ECO:0000256" key="3">
    <source>
        <dbReference type="ARBA" id="ARBA00022490"/>
    </source>
</evidence>
<dbReference type="GO" id="GO:0005737">
    <property type="term" value="C:cytoplasm"/>
    <property type="evidence" value="ECO:0007669"/>
    <property type="project" value="UniProtKB-SubCell"/>
</dbReference>
<organism evidence="11 12">
    <name type="scientific">Methyloradius palustris</name>
    <dbReference type="NCBI Taxonomy" id="2778876"/>
    <lineage>
        <taxon>Bacteria</taxon>
        <taxon>Pseudomonadati</taxon>
        <taxon>Pseudomonadota</taxon>
        <taxon>Betaproteobacteria</taxon>
        <taxon>Nitrosomonadales</taxon>
        <taxon>Methylophilaceae</taxon>
        <taxon>Methyloradius</taxon>
    </lineage>
</organism>
<keyword evidence="7 8" id="KW-0132">Cell division</keyword>
<evidence type="ECO:0000256" key="7">
    <source>
        <dbReference type="HAMAP-Rule" id="MF_00639"/>
    </source>
</evidence>
<dbReference type="EMBL" id="AP024110">
    <property type="protein sequence ID" value="BCM25893.1"/>
    <property type="molecule type" value="Genomic_DNA"/>
</dbReference>
<dbReference type="GO" id="GO:0051301">
    <property type="term" value="P:cell division"/>
    <property type="evidence" value="ECO:0007669"/>
    <property type="project" value="UniProtKB-KW"/>
</dbReference>
<dbReference type="Proteomes" id="UP000826722">
    <property type="component" value="Chromosome"/>
</dbReference>
<dbReference type="GO" id="GO:0008764">
    <property type="term" value="F:UDP-N-acetylmuramoylalanine-D-glutamate ligase activity"/>
    <property type="evidence" value="ECO:0007669"/>
    <property type="project" value="UniProtKB-UniRule"/>
</dbReference>
<evidence type="ECO:0000256" key="1">
    <source>
        <dbReference type="ARBA" id="ARBA00004496"/>
    </source>
</evidence>
<dbReference type="SUPFAM" id="SSF51984">
    <property type="entry name" value="MurCD N-terminal domain"/>
    <property type="match status" value="1"/>
</dbReference>
<proteinExistence type="inferred from homology"/>
<keyword evidence="3 7" id="KW-0963">Cytoplasm</keyword>
<evidence type="ECO:0000256" key="8">
    <source>
        <dbReference type="RuleBase" id="RU003664"/>
    </source>
</evidence>
<dbReference type="UniPathway" id="UPA00219"/>
<feature type="binding site" evidence="7">
    <location>
        <begin position="118"/>
        <end position="124"/>
    </location>
    <ligand>
        <name>ATP</name>
        <dbReference type="ChEBI" id="CHEBI:30616"/>
    </ligand>
</feature>
<feature type="domain" description="Mur ligase central" evidence="10">
    <location>
        <begin position="116"/>
        <end position="294"/>
    </location>
</feature>
<evidence type="ECO:0000256" key="4">
    <source>
        <dbReference type="ARBA" id="ARBA00022598"/>
    </source>
</evidence>
<evidence type="ECO:0000313" key="12">
    <source>
        <dbReference type="Proteomes" id="UP000826722"/>
    </source>
</evidence>
<keyword evidence="7 8" id="KW-0573">Peptidoglycan synthesis</keyword>
<comment type="catalytic activity">
    <reaction evidence="7 8">
        <text>UDP-N-acetyl-alpha-D-muramoyl-L-alanine + D-glutamate + ATP = UDP-N-acetyl-alpha-D-muramoyl-L-alanyl-D-glutamate + ADP + phosphate + H(+)</text>
        <dbReference type="Rhea" id="RHEA:16429"/>
        <dbReference type="ChEBI" id="CHEBI:15378"/>
        <dbReference type="ChEBI" id="CHEBI:29986"/>
        <dbReference type="ChEBI" id="CHEBI:30616"/>
        <dbReference type="ChEBI" id="CHEBI:43474"/>
        <dbReference type="ChEBI" id="CHEBI:83898"/>
        <dbReference type="ChEBI" id="CHEBI:83900"/>
        <dbReference type="ChEBI" id="CHEBI:456216"/>
        <dbReference type="EC" id="6.3.2.9"/>
    </reaction>
</comment>
<dbReference type="Gene3D" id="3.40.1190.10">
    <property type="entry name" value="Mur-like, catalytic domain"/>
    <property type="match status" value="1"/>
</dbReference>
<feature type="domain" description="Mur ligase C-terminal" evidence="9">
    <location>
        <begin position="317"/>
        <end position="434"/>
    </location>
</feature>
<dbReference type="InterPro" id="IPR036615">
    <property type="entry name" value="Mur_ligase_C_dom_sf"/>
</dbReference>
<evidence type="ECO:0000256" key="2">
    <source>
        <dbReference type="ARBA" id="ARBA00004752"/>
    </source>
</evidence>
<evidence type="ECO:0000259" key="9">
    <source>
        <dbReference type="Pfam" id="PF02875"/>
    </source>
</evidence>
<dbReference type="SUPFAM" id="SSF53244">
    <property type="entry name" value="MurD-like peptide ligases, peptide-binding domain"/>
    <property type="match status" value="1"/>
</dbReference>
<reference evidence="11" key="1">
    <citation type="journal article" date="2021" name="Arch. Microbiol.">
        <title>Methyloradius palustris gen. nov., sp. nov., a methanol-oxidizing bacterium isolated from snow.</title>
        <authorList>
            <person name="Miyadera T."/>
            <person name="Kojima H."/>
            <person name="Fukui M."/>
        </authorList>
    </citation>
    <scope>NUCLEOTIDE SEQUENCE</scope>
    <source>
        <strain evidence="11">Zm11</strain>
    </source>
</reference>
<dbReference type="GO" id="GO:0071555">
    <property type="term" value="P:cell wall organization"/>
    <property type="evidence" value="ECO:0007669"/>
    <property type="project" value="UniProtKB-KW"/>
</dbReference>
<dbReference type="InterPro" id="IPR036565">
    <property type="entry name" value="Mur-like_cat_sf"/>
</dbReference>
<dbReference type="Pfam" id="PF02875">
    <property type="entry name" value="Mur_ligase_C"/>
    <property type="match status" value="1"/>
</dbReference>
<keyword evidence="7 8" id="KW-0961">Cell wall biogenesis/degradation</keyword>
<dbReference type="RefSeq" id="WP_221765703.1">
    <property type="nucleotide sequence ID" value="NZ_AP024110.1"/>
</dbReference>
<protein>
    <recommendedName>
        <fullName evidence="7 8">UDP-N-acetylmuramoylalanine--D-glutamate ligase</fullName>
        <ecNumber evidence="7 8">6.3.2.9</ecNumber>
    </recommendedName>
    <alternativeName>
        <fullName evidence="7">D-glutamic acid-adding enzyme</fullName>
    </alternativeName>
    <alternativeName>
        <fullName evidence="7">UDP-N-acetylmuramoyl-L-alanyl-D-glutamate synthetase</fullName>
    </alternativeName>
</protein>
<sequence>MMLSLENKQVLVLGLGDTGLSALRWLKSRGAVLSVADSREVLPSVHKLQAEMPEVSITLGAFKPETFANAELIVISPGVALAEPEVQAAIARGVKVVGDVELFAQYRNPSAKVIAITGSNGKTTVTTLVGEMCKAAGLKTVVAGNIGLPVLDALFQAEQAGDTPDVYVLELSSFQLETTNSLIADAATVLNISEDHMDRYESLHDYAAAKARIFEHANLQVLNRQDVWSDGMALPELDQITFGADVPKVTTDYGLLSKDGKLSLAFGQQALMPVSELQIAGLHNAANALAALALCRAIDIDFEPLLVVLRRFKGLPHRVEWVAEIANVAFYDDSKGTNVGATCAALAGLNAASDKKVVLIAGGDGKGQDFSPLRAPVKNKARAVVLIGRDSELIAAALAGIPVPQIQASSMEDAVKKAFVAAQIGDAVLLSPACASFDMFRNYVHRAEVFIAAVKDLSMRQAQMEGV</sequence>
<keyword evidence="7 8" id="KW-0131">Cell cycle</keyword>
<dbReference type="HAMAP" id="MF_00639">
    <property type="entry name" value="MurD"/>
    <property type="match status" value="1"/>
</dbReference>
<dbReference type="GO" id="GO:0009252">
    <property type="term" value="P:peptidoglycan biosynthetic process"/>
    <property type="evidence" value="ECO:0007669"/>
    <property type="project" value="UniProtKB-UniRule"/>
</dbReference>
<comment type="function">
    <text evidence="7 8">Cell wall formation. Catalyzes the addition of glutamate to the nucleotide precursor UDP-N-acetylmuramoyl-L-alanine (UMA).</text>
</comment>
<comment type="subcellular location">
    <subcellularLocation>
        <location evidence="1 7 8">Cytoplasm</location>
    </subcellularLocation>
</comment>
<keyword evidence="12" id="KW-1185">Reference proteome</keyword>
<keyword evidence="6 7" id="KW-0067">ATP-binding</keyword>
<evidence type="ECO:0000259" key="10">
    <source>
        <dbReference type="Pfam" id="PF08245"/>
    </source>
</evidence>
<comment type="pathway">
    <text evidence="2 7 8">Cell wall biogenesis; peptidoglycan biosynthesis.</text>
</comment>
<dbReference type="PANTHER" id="PTHR43692:SF1">
    <property type="entry name" value="UDP-N-ACETYLMURAMOYLALANINE--D-GLUTAMATE LIGASE"/>
    <property type="match status" value="1"/>
</dbReference>
<evidence type="ECO:0000256" key="6">
    <source>
        <dbReference type="ARBA" id="ARBA00022840"/>
    </source>
</evidence>
<evidence type="ECO:0000313" key="11">
    <source>
        <dbReference type="EMBL" id="BCM25893.1"/>
    </source>
</evidence>
<name>A0A8D5GED8_9PROT</name>
<dbReference type="Pfam" id="PF08245">
    <property type="entry name" value="Mur_ligase_M"/>
    <property type="match status" value="1"/>
</dbReference>
<dbReference type="GO" id="GO:0005524">
    <property type="term" value="F:ATP binding"/>
    <property type="evidence" value="ECO:0007669"/>
    <property type="project" value="UniProtKB-UniRule"/>
</dbReference>
<keyword evidence="4 7" id="KW-0436">Ligase</keyword>
<comment type="similarity">
    <text evidence="7">Belongs to the MurCDEF family.</text>
</comment>
<dbReference type="Pfam" id="PF21799">
    <property type="entry name" value="MurD-like_N"/>
    <property type="match status" value="1"/>
</dbReference>
<keyword evidence="7 8" id="KW-0133">Cell shape</keyword>
<dbReference type="InterPro" id="IPR004101">
    <property type="entry name" value="Mur_ligase_C"/>
</dbReference>
<gene>
    <name evidence="7 11" type="primary">murD</name>
    <name evidence="11" type="ORF">ZMTM_21520</name>
</gene>
<dbReference type="SUPFAM" id="SSF53623">
    <property type="entry name" value="MurD-like peptide ligases, catalytic domain"/>
    <property type="match status" value="1"/>
</dbReference>
<accession>A0A8D5GED8</accession>
<dbReference type="Gene3D" id="3.40.50.720">
    <property type="entry name" value="NAD(P)-binding Rossmann-like Domain"/>
    <property type="match status" value="1"/>
</dbReference>
<dbReference type="InterPro" id="IPR005762">
    <property type="entry name" value="MurD"/>
</dbReference>
<dbReference type="InterPro" id="IPR013221">
    <property type="entry name" value="Mur_ligase_cen"/>
</dbReference>
<dbReference type="EC" id="6.3.2.9" evidence="7 8"/>
<dbReference type="GO" id="GO:0008360">
    <property type="term" value="P:regulation of cell shape"/>
    <property type="evidence" value="ECO:0007669"/>
    <property type="project" value="UniProtKB-KW"/>
</dbReference>
<dbReference type="NCBIfam" id="TIGR01087">
    <property type="entry name" value="murD"/>
    <property type="match status" value="1"/>
</dbReference>
<dbReference type="PANTHER" id="PTHR43692">
    <property type="entry name" value="UDP-N-ACETYLMURAMOYLALANINE--D-GLUTAMATE LIGASE"/>
    <property type="match status" value="1"/>
</dbReference>
<dbReference type="Gene3D" id="3.90.190.20">
    <property type="entry name" value="Mur ligase, C-terminal domain"/>
    <property type="match status" value="1"/>
</dbReference>
<keyword evidence="5 7" id="KW-0547">Nucleotide-binding</keyword>
<dbReference type="AlphaFoldDB" id="A0A8D5GED8"/>